<dbReference type="EMBL" id="SLWY01000014">
    <property type="protein sequence ID" value="TCO80371.1"/>
    <property type="molecule type" value="Genomic_DNA"/>
</dbReference>
<comment type="catalytic activity">
    <reaction evidence="1">
        <text>ATP + protein L-histidine = ADP + protein N-phospho-L-histidine.</text>
        <dbReference type="EC" id="2.7.13.3"/>
    </reaction>
</comment>
<evidence type="ECO:0000313" key="15">
    <source>
        <dbReference type="Proteomes" id="UP000295765"/>
    </source>
</evidence>
<protein>
    <recommendedName>
        <fullName evidence="3">histidine kinase</fullName>
        <ecNumber evidence="3">2.7.13.3</ecNumber>
    </recommendedName>
</protein>
<evidence type="ECO:0000256" key="1">
    <source>
        <dbReference type="ARBA" id="ARBA00000085"/>
    </source>
</evidence>
<dbReference type="InterPro" id="IPR003594">
    <property type="entry name" value="HATPase_dom"/>
</dbReference>
<dbReference type="Pfam" id="PF08521">
    <property type="entry name" value="2CSK_N"/>
    <property type="match status" value="1"/>
</dbReference>
<evidence type="ECO:0000256" key="3">
    <source>
        <dbReference type="ARBA" id="ARBA00012438"/>
    </source>
</evidence>
<evidence type="ECO:0000256" key="6">
    <source>
        <dbReference type="ARBA" id="ARBA00022692"/>
    </source>
</evidence>
<dbReference type="AlphaFoldDB" id="A0A4R2L056"/>
<dbReference type="PANTHER" id="PTHR45436">
    <property type="entry name" value="SENSOR HISTIDINE KINASE YKOH"/>
    <property type="match status" value="1"/>
</dbReference>
<dbReference type="Pfam" id="PF00512">
    <property type="entry name" value="HisKA"/>
    <property type="match status" value="1"/>
</dbReference>
<dbReference type="InterPro" id="IPR050428">
    <property type="entry name" value="TCS_sensor_his_kinase"/>
</dbReference>
<dbReference type="SMART" id="SM00387">
    <property type="entry name" value="HATPase_c"/>
    <property type="match status" value="1"/>
</dbReference>
<keyword evidence="5" id="KW-0808">Transferase</keyword>
<feature type="domain" description="Histidine kinase" evidence="12">
    <location>
        <begin position="243"/>
        <end position="455"/>
    </location>
</feature>
<sequence>MSAAPTLRRRLLLGLLLPLLALLGVGVVADYRTGVRLAEDAYDHALTSTAIALAARLELDKDHDLDVDLPAAAEAVLRSDPTDRIDFAVYDHQGKLISGNAGLRELAAAPGSANPAFSDAVRDGTPLRVVTYRYAGPEGMATIIVVETTRKRQRAAAQVLVSTGWPNVLMVAATLLIVFFGVRYALAPLDALGRSIDRRAPDDLGPIPLHGTPGEARPLVAALNRLMDNLRRSTALQQAFLSNAAHQLRTPLAGLQTQVELALDAVAAPDRPRLEAMREATARLVRLTHQMLALARSAPEAGAGQQCEPVDLPALLEDAACGHLDRALARGIDLGFEPAPATVAGSRWLLHEMLANLIDNALAYAPAGSAVTVRCGSAADGGAFLEVEDAGPGIPAAERARVIERFYRIPGSEPAGSGLGLAIVHEGACRHGARLDLDDGAHGRGTRVRVRFPAP</sequence>
<keyword evidence="8 11" id="KW-1133">Transmembrane helix</keyword>
<dbReference type="Pfam" id="PF02518">
    <property type="entry name" value="HATPase_c"/>
    <property type="match status" value="1"/>
</dbReference>
<dbReference type="Gene3D" id="1.10.287.130">
    <property type="match status" value="1"/>
</dbReference>
<dbReference type="InterPro" id="IPR013727">
    <property type="entry name" value="2CSK_N"/>
</dbReference>
<dbReference type="EC" id="2.7.13.3" evidence="3"/>
<dbReference type="InterPro" id="IPR036890">
    <property type="entry name" value="HATPase_C_sf"/>
</dbReference>
<evidence type="ECO:0000256" key="8">
    <source>
        <dbReference type="ARBA" id="ARBA00022989"/>
    </source>
</evidence>
<evidence type="ECO:0000313" key="14">
    <source>
        <dbReference type="EMBL" id="TCO80371.1"/>
    </source>
</evidence>
<dbReference type="PRINTS" id="PR00344">
    <property type="entry name" value="BCTRLSENSOR"/>
</dbReference>
<evidence type="ECO:0000256" key="2">
    <source>
        <dbReference type="ARBA" id="ARBA00004370"/>
    </source>
</evidence>
<evidence type="ECO:0000256" key="4">
    <source>
        <dbReference type="ARBA" id="ARBA00022553"/>
    </source>
</evidence>
<dbReference type="Proteomes" id="UP000295765">
    <property type="component" value="Unassembled WGS sequence"/>
</dbReference>
<keyword evidence="4" id="KW-0597">Phosphoprotein</keyword>
<feature type="transmembrane region" description="Helical" evidence="11">
    <location>
        <begin position="164"/>
        <end position="186"/>
    </location>
</feature>
<dbReference type="PANTHER" id="PTHR45436:SF1">
    <property type="entry name" value="SENSOR PROTEIN QSEC"/>
    <property type="match status" value="1"/>
</dbReference>
<dbReference type="CDD" id="cd00082">
    <property type="entry name" value="HisKA"/>
    <property type="match status" value="1"/>
</dbReference>
<comment type="subcellular location">
    <subcellularLocation>
        <location evidence="2">Membrane</location>
    </subcellularLocation>
</comment>
<dbReference type="Gene3D" id="3.30.565.10">
    <property type="entry name" value="Histidine kinase-like ATPase, C-terminal domain"/>
    <property type="match status" value="1"/>
</dbReference>
<dbReference type="InterPro" id="IPR003661">
    <property type="entry name" value="HisK_dim/P_dom"/>
</dbReference>
<evidence type="ECO:0000256" key="11">
    <source>
        <dbReference type="SAM" id="Phobius"/>
    </source>
</evidence>
<evidence type="ECO:0000256" key="5">
    <source>
        <dbReference type="ARBA" id="ARBA00022679"/>
    </source>
</evidence>
<dbReference type="InterPro" id="IPR036097">
    <property type="entry name" value="HisK_dim/P_sf"/>
</dbReference>
<dbReference type="GO" id="GO:0000155">
    <property type="term" value="F:phosphorelay sensor kinase activity"/>
    <property type="evidence" value="ECO:0007669"/>
    <property type="project" value="InterPro"/>
</dbReference>
<evidence type="ECO:0000256" key="9">
    <source>
        <dbReference type="ARBA" id="ARBA00023012"/>
    </source>
</evidence>
<evidence type="ECO:0000256" key="7">
    <source>
        <dbReference type="ARBA" id="ARBA00022777"/>
    </source>
</evidence>
<dbReference type="PROSITE" id="PS50109">
    <property type="entry name" value="HIS_KIN"/>
    <property type="match status" value="1"/>
</dbReference>
<dbReference type="OrthoDB" id="9809766at2"/>
<keyword evidence="15" id="KW-1185">Reference proteome</keyword>
<dbReference type="SUPFAM" id="SSF55874">
    <property type="entry name" value="ATPase domain of HSP90 chaperone/DNA topoisomerase II/histidine kinase"/>
    <property type="match status" value="1"/>
</dbReference>
<keyword evidence="7 14" id="KW-0418">Kinase</keyword>
<dbReference type="PROSITE" id="PS50885">
    <property type="entry name" value="HAMP"/>
    <property type="match status" value="1"/>
</dbReference>
<comment type="caution">
    <text evidence="14">The sequence shown here is derived from an EMBL/GenBank/DDBJ whole genome shotgun (WGS) entry which is preliminary data.</text>
</comment>
<gene>
    <name evidence="14" type="ORF">EV699_11415</name>
</gene>
<keyword evidence="6 11" id="KW-0812">Transmembrane</keyword>
<reference evidence="14 15" key="1">
    <citation type="submission" date="2019-03" db="EMBL/GenBank/DDBJ databases">
        <title>Genomic Encyclopedia of Type Strains, Phase IV (KMG-IV): sequencing the most valuable type-strain genomes for metagenomic binning, comparative biology and taxonomic classification.</title>
        <authorList>
            <person name="Goeker M."/>
        </authorList>
    </citation>
    <scope>NUCLEOTIDE SEQUENCE [LARGE SCALE GENOMIC DNA]</scope>
    <source>
        <strain evidence="14 15">DSM 25287</strain>
    </source>
</reference>
<dbReference type="SMART" id="SM00388">
    <property type="entry name" value="HisKA"/>
    <property type="match status" value="1"/>
</dbReference>
<dbReference type="InterPro" id="IPR005467">
    <property type="entry name" value="His_kinase_dom"/>
</dbReference>
<evidence type="ECO:0000259" key="12">
    <source>
        <dbReference type="PROSITE" id="PS50109"/>
    </source>
</evidence>
<keyword evidence="10 11" id="KW-0472">Membrane</keyword>
<name>A0A4R2L056_9GAMM</name>
<dbReference type="RefSeq" id="WP_132543423.1">
    <property type="nucleotide sequence ID" value="NZ_SLWY01000014.1"/>
</dbReference>
<dbReference type="InterPro" id="IPR003660">
    <property type="entry name" value="HAMP_dom"/>
</dbReference>
<dbReference type="SMART" id="SM00304">
    <property type="entry name" value="HAMP"/>
    <property type="match status" value="1"/>
</dbReference>
<dbReference type="SUPFAM" id="SSF47384">
    <property type="entry name" value="Homodimeric domain of signal transducing histidine kinase"/>
    <property type="match status" value="1"/>
</dbReference>
<dbReference type="InterPro" id="IPR004358">
    <property type="entry name" value="Sig_transdc_His_kin-like_C"/>
</dbReference>
<evidence type="ECO:0000256" key="10">
    <source>
        <dbReference type="ARBA" id="ARBA00023136"/>
    </source>
</evidence>
<dbReference type="GO" id="GO:0005886">
    <property type="term" value="C:plasma membrane"/>
    <property type="evidence" value="ECO:0007669"/>
    <property type="project" value="TreeGrafter"/>
</dbReference>
<proteinExistence type="predicted"/>
<accession>A0A4R2L056</accession>
<organism evidence="14 15">
    <name type="scientific">Plasticicumulans lactativorans</name>
    <dbReference type="NCBI Taxonomy" id="1133106"/>
    <lineage>
        <taxon>Bacteria</taxon>
        <taxon>Pseudomonadati</taxon>
        <taxon>Pseudomonadota</taxon>
        <taxon>Gammaproteobacteria</taxon>
        <taxon>Candidatus Competibacteraceae</taxon>
        <taxon>Plasticicumulans</taxon>
    </lineage>
</organism>
<evidence type="ECO:0000259" key="13">
    <source>
        <dbReference type="PROSITE" id="PS50885"/>
    </source>
</evidence>
<keyword evidence="9" id="KW-0902">Two-component regulatory system</keyword>
<feature type="domain" description="HAMP" evidence="13">
    <location>
        <begin position="183"/>
        <end position="235"/>
    </location>
</feature>